<dbReference type="eggNOG" id="COG3698">
    <property type="taxonomic scope" value="Bacteria"/>
</dbReference>
<evidence type="ECO:0000259" key="2">
    <source>
        <dbReference type="Pfam" id="PF09992"/>
    </source>
</evidence>
<comment type="caution">
    <text evidence="3">The sequence shown here is derived from an EMBL/GenBank/DDBJ whole genome shotgun (WGS) entry which is preliminary data.</text>
</comment>
<accession>B4CZJ8</accession>
<dbReference type="EMBL" id="ABVL01000005">
    <property type="protein sequence ID" value="EDY20162.1"/>
    <property type="molecule type" value="Genomic_DNA"/>
</dbReference>
<reference evidence="3 4" key="1">
    <citation type="journal article" date="2011" name="J. Bacteriol.">
        <title>Genome sequence of Chthoniobacter flavus Ellin428, an aerobic heterotrophic soil bacterium.</title>
        <authorList>
            <person name="Kant R."/>
            <person name="van Passel M.W."/>
            <person name="Palva A."/>
            <person name="Lucas S."/>
            <person name="Lapidus A."/>
            <person name="Glavina Del Rio T."/>
            <person name="Dalin E."/>
            <person name="Tice H."/>
            <person name="Bruce D."/>
            <person name="Goodwin L."/>
            <person name="Pitluck S."/>
            <person name="Larimer F.W."/>
            <person name="Land M.L."/>
            <person name="Hauser L."/>
            <person name="Sangwan P."/>
            <person name="de Vos W.M."/>
            <person name="Janssen P.H."/>
            <person name="Smidt H."/>
        </authorList>
    </citation>
    <scope>NUCLEOTIDE SEQUENCE [LARGE SCALE GENOMIC DNA]</scope>
    <source>
        <strain evidence="3 4">Ellin428</strain>
    </source>
</reference>
<gene>
    <name evidence="3" type="ORF">CfE428DRAFT_2086</name>
</gene>
<organism evidence="3 4">
    <name type="scientific">Chthoniobacter flavus Ellin428</name>
    <dbReference type="NCBI Taxonomy" id="497964"/>
    <lineage>
        <taxon>Bacteria</taxon>
        <taxon>Pseudomonadati</taxon>
        <taxon>Verrucomicrobiota</taxon>
        <taxon>Spartobacteria</taxon>
        <taxon>Chthoniobacterales</taxon>
        <taxon>Chthoniobacteraceae</taxon>
        <taxon>Chthoniobacter</taxon>
    </lineage>
</organism>
<dbReference type="PANTHER" id="PTHR40446">
    <property type="entry name" value="N-ACETYLGLUCOSAMINE-1-PHOSPHODIESTER ALPHA-N-ACETYLGLUCOSAMINIDASE"/>
    <property type="match status" value="1"/>
</dbReference>
<dbReference type="STRING" id="497964.CfE428DRAFT_2086"/>
<protein>
    <recommendedName>
        <fullName evidence="2">Phosphodiester glycosidase domain-containing protein</fullName>
    </recommendedName>
</protein>
<evidence type="ECO:0000256" key="1">
    <source>
        <dbReference type="SAM" id="SignalP"/>
    </source>
</evidence>
<feature type="chain" id="PRO_5002802263" description="Phosphodiester glycosidase domain-containing protein" evidence="1">
    <location>
        <begin position="21"/>
        <end position="251"/>
    </location>
</feature>
<keyword evidence="1" id="KW-0732">Signal</keyword>
<dbReference type="Pfam" id="PF09992">
    <property type="entry name" value="NAGPA"/>
    <property type="match status" value="1"/>
</dbReference>
<feature type="domain" description="Phosphodiester glycosidase" evidence="2">
    <location>
        <begin position="84"/>
        <end position="248"/>
    </location>
</feature>
<sequence length="251" mass="27096" precursor="true">MYRFFVCLLVLALTTQLASAAWVLKESADRPAPTELEFTERHVQGDAGDVTLWVVTFNPKACAFAVMDNPTGAFDLGTASEKRGALAGVNGGYFHPDRTPLGLVVRQGVEIHPLERAKLLSGVLSVMPTTITLQRTGAFKGSSAVREALQAGPFLIEKEKPIPGLEATKEAARTVVFQNAKGRCGFLICKSTTLAGMADLLATSSIFPEGKIIRAMNLDGGTSTALWVRGTPPFYAREWKSVRNYLAIVPR</sequence>
<dbReference type="RefSeq" id="WP_006979411.1">
    <property type="nucleotide sequence ID" value="NZ_ABVL01000005.1"/>
</dbReference>
<dbReference type="Proteomes" id="UP000005824">
    <property type="component" value="Unassembled WGS sequence"/>
</dbReference>
<keyword evidence="4" id="KW-1185">Reference proteome</keyword>
<dbReference type="InterPro" id="IPR018711">
    <property type="entry name" value="NAGPA"/>
</dbReference>
<proteinExistence type="predicted"/>
<dbReference type="InParanoid" id="B4CZJ8"/>
<name>B4CZJ8_9BACT</name>
<dbReference type="PANTHER" id="PTHR40446:SF2">
    <property type="entry name" value="N-ACETYLGLUCOSAMINE-1-PHOSPHODIESTER ALPHA-N-ACETYLGLUCOSAMINIDASE"/>
    <property type="match status" value="1"/>
</dbReference>
<evidence type="ECO:0000313" key="3">
    <source>
        <dbReference type="EMBL" id="EDY20162.1"/>
    </source>
</evidence>
<evidence type="ECO:0000313" key="4">
    <source>
        <dbReference type="Proteomes" id="UP000005824"/>
    </source>
</evidence>
<dbReference type="AlphaFoldDB" id="B4CZJ8"/>
<feature type="signal peptide" evidence="1">
    <location>
        <begin position="1"/>
        <end position="20"/>
    </location>
</feature>